<dbReference type="GO" id="GO:0000049">
    <property type="term" value="F:tRNA binding"/>
    <property type="evidence" value="ECO:0007669"/>
    <property type="project" value="UniProtKB-UniRule"/>
</dbReference>
<dbReference type="AlphaFoldDB" id="A0A1T5G3D6"/>
<evidence type="ECO:0000256" key="1">
    <source>
        <dbReference type="ARBA" id="ARBA00002663"/>
    </source>
</evidence>
<gene>
    <name evidence="7" type="primary">rnpA</name>
    <name evidence="9" type="ORF">SAMN05660477_02553</name>
</gene>
<dbReference type="RefSeq" id="WP_079667744.1">
    <property type="nucleotide sequence ID" value="NZ_FUYZ01000009.1"/>
</dbReference>
<dbReference type="EC" id="3.1.26.5" evidence="7 8"/>
<evidence type="ECO:0000256" key="3">
    <source>
        <dbReference type="ARBA" id="ARBA00022722"/>
    </source>
</evidence>
<dbReference type="InterPro" id="IPR020539">
    <property type="entry name" value="RNase_P_CS"/>
</dbReference>
<reference evidence="9 10" key="1">
    <citation type="submission" date="2017-02" db="EMBL/GenBank/DDBJ databases">
        <authorList>
            <person name="Peterson S.W."/>
        </authorList>
    </citation>
    <scope>NUCLEOTIDE SEQUENCE [LARGE SCALE GENOMIC DNA]</scope>
    <source>
        <strain evidence="9 10">DSM 22323</strain>
    </source>
</reference>
<comment type="catalytic activity">
    <reaction evidence="7">
        <text>Endonucleolytic cleavage of RNA, removing 5'-extranucleotides from tRNA precursor.</text>
        <dbReference type="EC" id="3.1.26.5"/>
    </reaction>
</comment>
<dbReference type="GO" id="GO:0042781">
    <property type="term" value="F:3'-tRNA processing endoribonuclease activity"/>
    <property type="evidence" value="ECO:0007669"/>
    <property type="project" value="TreeGrafter"/>
</dbReference>
<keyword evidence="2 7" id="KW-0819">tRNA processing</keyword>
<dbReference type="STRING" id="619805.SAMN05660477_02553"/>
<evidence type="ECO:0000256" key="7">
    <source>
        <dbReference type="HAMAP-Rule" id="MF_00227"/>
    </source>
</evidence>
<dbReference type="InterPro" id="IPR014721">
    <property type="entry name" value="Ribsml_uS5_D2-typ_fold_subgr"/>
</dbReference>
<keyword evidence="5 7" id="KW-0378">Hydrolase</keyword>
<name>A0A1T5G3D6_9FLAO</name>
<dbReference type="Gene3D" id="3.30.230.10">
    <property type="match status" value="1"/>
</dbReference>
<evidence type="ECO:0000313" key="10">
    <source>
        <dbReference type="Proteomes" id="UP000191112"/>
    </source>
</evidence>
<accession>A0A1T5G3D6</accession>
<dbReference type="GO" id="GO:0004526">
    <property type="term" value="F:ribonuclease P activity"/>
    <property type="evidence" value="ECO:0007669"/>
    <property type="project" value="UniProtKB-UniRule"/>
</dbReference>
<evidence type="ECO:0000256" key="4">
    <source>
        <dbReference type="ARBA" id="ARBA00022759"/>
    </source>
</evidence>
<proteinExistence type="inferred from homology"/>
<dbReference type="Pfam" id="PF00825">
    <property type="entry name" value="Ribonuclease_P"/>
    <property type="match status" value="1"/>
</dbReference>
<dbReference type="InterPro" id="IPR020568">
    <property type="entry name" value="Ribosomal_Su5_D2-typ_SF"/>
</dbReference>
<comment type="subunit">
    <text evidence="7">Consists of a catalytic RNA component (M1 or rnpB) and a protein subunit.</text>
</comment>
<keyword evidence="4 7" id="KW-0255">Endonuclease</keyword>
<protein>
    <recommendedName>
        <fullName evidence="7 8">Ribonuclease P protein component</fullName>
        <shortName evidence="7">RNase P protein</shortName>
        <shortName evidence="7">RNaseP protein</shortName>
        <ecNumber evidence="7 8">3.1.26.5</ecNumber>
    </recommendedName>
    <alternativeName>
        <fullName evidence="7">Protein C5</fullName>
    </alternativeName>
</protein>
<dbReference type="PANTHER" id="PTHR33992">
    <property type="entry name" value="RIBONUCLEASE P PROTEIN COMPONENT"/>
    <property type="match status" value="1"/>
</dbReference>
<dbReference type="HAMAP" id="MF_00227">
    <property type="entry name" value="RNase_P"/>
    <property type="match status" value="1"/>
</dbReference>
<dbReference type="Proteomes" id="UP000191112">
    <property type="component" value="Unassembled WGS sequence"/>
</dbReference>
<comment type="function">
    <text evidence="1 7">RNaseP catalyzes the removal of the 5'-leader sequence from pre-tRNA to produce the mature 5'-terminus. It can also cleave other RNA substrates such as 4.5S RNA. The protein component plays an auxiliary but essential role in vivo by binding to the 5'-leader sequence and broadening the substrate specificity of the ribozyme.</text>
</comment>
<evidence type="ECO:0000256" key="6">
    <source>
        <dbReference type="ARBA" id="ARBA00022884"/>
    </source>
</evidence>
<dbReference type="SUPFAM" id="SSF54211">
    <property type="entry name" value="Ribosomal protein S5 domain 2-like"/>
    <property type="match status" value="1"/>
</dbReference>
<keyword evidence="6 7" id="KW-0694">RNA-binding</keyword>
<comment type="similarity">
    <text evidence="7">Belongs to the RnpA family.</text>
</comment>
<dbReference type="InterPro" id="IPR000100">
    <property type="entry name" value="RNase_P"/>
</dbReference>
<keyword evidence="3 7" id="KW-0540">Nuclease</keyword>
<keyword evidence="10" id="KW-1185">Reference proteome</keyword>
<dbReference type="NCBIfam" id="TIGR00188">
    <property type="entry name" value="rnpA"/>
    <property type="match status" value="1"/>
</dbReference>
<evidence type="ECO:0000256" key="2">
    <source>
        <dbReference type="ARBA" id="ARBA00022694"/>
    </source>
</evidence>
<dbReference type="PROSITE" id="PS00648">
    <property type="entry name" value="RIBONUCLEASE_P"/>
    <property type="match status" value="1"/>
</dbReference>
<dbReference type="EMBL" id="FUYZ01000009">
    <property type="protein sequence ID" value="SKC02897.1"/>
    <property type="molecule type" value="Genomic_DNA"/>
</dbReference>
<dbReference type="GO" id="GO:0030677">
    <property type="term" value="C:ribonuclease P complex"/>
    <property type="evidence" value="ECO:0007669"/>
    <property type="project" value="TreeGrafter"/>
</dbReference>
<dbReference type="PANTHER" id="PTHR33992:SF1">
    <property type="entry name" value="RIBONUCLEASE P PROTEIN COMPONENT"/>
    <property type="match status" value="1"/>
</dbReference>
<evidence type="ECO:0000256" key="8">
    <source>
        <dbReference type="NCBIfam" id="TIGR00188"/>
    </source>
</evidence>
<evidence type="ECO:0000313" key="9">
    <source>
        <dbReference type="EMBL" id="SKC02897.1"/>
    </source>
</evidence>
<dbReference type="OrthoDB" id="1524972at2"/>
<dbReference type="GO" id="GO:0001682">
    <property type="term" value="P:tRNA 5'-leader removal"/>
    <property type="evidence" value="ECO:0007669"/>
    <property type="project" value="UniProtKB-UniRule"/>
</dbReference>
<evidence type="ECO:0000256" key="5">
    <source>
        <dbReference type="ARBA" id="ARBA00022801"/>
    </source>
</evidence>
<sequence length="121" mass="14363">MTDFRYPKSEKLKKKSDIDLLFKKGKWMSYGNVRLIVLKNLPDQKNNRVGVSVSKKFFKKAVDRNRIKRLLKEYYRLNKSDVTEQFGSSASVMLFWVSKQPPENLQTVEQEFKNLFASRKH</sequence>
<organism evidence="9 10">
    <name type="scientific">Soonwooa buanensis</name>
    <dbReference type="NCBI Taxonomy" id="619805"/>
    <lineage>
        <taxon>Bacteria</taxon>
        <taxon>Pseudomonadati</taxon>
        <taxon>Bacteroidota</taxon>
        <taxon>Flavobacteriia</taxon>
        <taxon>Flavobacteriales</taxon>
        <taxon>Weeksellaceae</taxon>
        <taxon>Chryseobacterium group</taxon>
        <taxon>Soonwooa</taxon>
    </lineage>
</organism>